<reference evidence="3" key="2">
    <citation type="submission" date="2021-10" db="EMBL/GenBank/DDBJ databases">
        <title>Phylogenomics reveals ancestral predisposition of the termite-cultivated fungus Termitomyces towards a domesticated lifestyle.</title>
        <authorList>
            <person name="Auxier B."/>
            <person name="Grum-Grzhimaylo A."/>
            <person name="Cardenas M.E."/>
            <person name="Lodge J.D."/>
            <person name="Laessoe T."/>
            <person name="Pedersen O."/>
            <person name="Smith M.E."/>
            <person name="Kuyper T.W."/>
            <person name="Franco-Molano E.A."/>
            <person name="Baroni T.J."/>
            <person name="Aanen D.K."/>
        </authorList>
    </citation>
    <scope>NUCLEOTIDE SEQUENCE</scope>
    <source>
        <strain evidence="3">D49</strain>
    </source>
</reference>
<organism evidence="3 4">
    <name type="scientific">Sphagnurus paluster</name>
    <dbReference type="NCBI Taxonomy" id="117069"/>
    <lineage>
        <taxon>Eukaryota</taxon>
        <taxon>Fungi</taxon>
        <taxon>Dikarya</taxon>
        <taxon>Basidiomycota</taxon>
        <taxon>Agaricomycotina</taxon>
        <taxon>Agaricomycetes</taxon>
        <taxon>Agaricomycetidae</taxon>
        <taxon>Agaricales</taxon>
        <taxon>Tricholomatineae</taxon>
        <taxon>Lyophyllaceae</taxon>
        <taxon>Sphagnurus</taxon>
    </lineage>
</organism>
<evidence type="ECO:0000313" key="3">
    <source>
        <dbReference type="EMBL" id="KAG5635921.1"/>
    </source>
</evidence>
<evidence type="ECO:0000256" key="2">
    <source>
        <dbReference type="ARBA" id="ARBA00023242"/>
    </source>
</evidence>
<reference evidence="3" key="1">
    <citation type="submission" date="2021-02" db="EMBL/GenBank/DDBJ databases">
        <authorList>
            <person name="Nieuwenhuis M."/>
            <person name="Van De Peppel L.J.J."/>
        </authorList>
    </citation>
    <scope>NUCLEOTIDE SEQUENCE</scope>
    <source>
        <strain evidence="3">D49</strain>
    </source>
</reference>
<dbReference type="GO" id="GO:0000724">
    <property type="term" value="P:double-strand break repair via homologous recombination"/>
    <property type="evidence" value="ECO:0007669"/>
    <property type="project" value="TreeGrafter"/>
</dbReference>
<evidence type="ECO:0000256" key="1">
    <source>
        <dbReference type="ARBA" id="ARBA00004123"/>
    </source>
</evidence>
<accession>A0A9P7K2S4</accession>
<keyword evidence="4" id="KW-1185">Reference proteome</keyword>
<evidence type="ECO:0000313" key="4">
    <source>
        <dbReference type="Proteomes" id="UP000717328"/>
    </source>
</evidence>
<dbReference type="GO" id="GO:0042148">
    <property type="term" value="P:DNA strand invasion"/>
    <property type="evidence" value="ECO:0007669"/>
    <property type="project" value="TreeGrafter"/>
</dbReference>
<dbReference type="GO" id="GO:0000400">
    <property type="term" value="F:four-way junction DNA binding"/>
    <property type="evidence" value="ECO:0007669"/>
    <property type="project" value="TreeGrafter"/>
</dbReference>
<comment type="subcellular location">
    <subcellularLocation>
        <location evidence="1">Nucleus</location>
    </subcellularLocation>
</comment>
<dbReference type="GO" id="GO:0005815">
    <property type="term" value="C:microtubule organizing center"/>
    <property type="evidence" value="ECO:0007669"/>
    <property type="project" value="TreeGrafter"/>
</dbReference>
<dbReference type="InterPro" id="IPR051988">
    <property type="entry name" value="HRR_RAD51_Paralog"/>
</dbReference>
<dbReference type="InterPro" id="IPR027417">
    <property type="entry name" value="P-loop_NTPase"/>
</dbReference>
<dbReference type="EMBL" id="JABCKI010006001">
    <property type="protein sequence ID" value="KAG5635921.1"/>
    <property type="molecule type" value="Genomic_DNA"/>
</dbReference>
<dbReference type="SUPFAM" id="SSF52540">
    <property type="entry name" value="P-loop containing nucleoside triphosphate hydrolases"/>
    <property type="match status" value="1"/>
</dbReference>
<dbReference type="AlphaFoldDB" id="A0A9P7K2S4"/>
<gene>
    <name evidence="3" type="ORF">H0H81_009662</name>
</gene>
<dbReference type="GO" id="GO:0033063">
    <property type="term" value="C:Rad51B-Rad51C-Rad51D-XRCC2 complex"/>
    <property type="evidence" value="ECO:0007669"/>
    <property type="project" value="TreeGrafter"/>
</dbReference>
<dbReference type="GO" id="GO:0003697">
    <property type="term" value="F:single-stranded DNA binding"/>
    <property type="evidence" value="ECO:0007669"/>
    <property type="project" value="TreeGrafter"/>
</dbReference>
<dbReference type="GO" id="GO:0008094">
    <property type="term" value="F:ATP-dependent activity, acting on DNA"/>
    <property type="evidence" value="ECO:0007669"/>
    <property type="project" value="TreeGrafter"/>
</dbReference>
<comment type="caution">
    <text evidence="3">The sequence shown here is derived from an EMBL/GenBank/DDBJ whole genome shotgun (WGS) entry which is preliminary data.</text>
</comment>
<sequence>MRLAALVPSISAELVSSLDQCGIRTDTDLVLKPAIEIYRQLPPKTITLYDLEQAVARVTELASAPGISGSDMLIIETEKQNRAPFLSSGIETLDRLLDGFGGCRVVQISGDKQSGKTTLVLNIVLRHLAEFSDGNIVWIDTTGDFSAEQAANILDLFTSEVKTRLPA</sequence>
<proteinExistence type="predicted"/>
<name>A0A9P7K2S4_9AGAR</name>
<dbReference type="GO" id="GO:0005657">
    <property type="term" value="C:replication fork"/>
    <property type="evidence" value="ECO:0007669"/>
    <property type="project" value="TreeGrafter"/>
</dbReference>
<dbReference type="Proteomes" id="UP000717328">
    <property type="component" value="Unassembled WGS sequence"/>
</dbReference>
<dbReference type="OrthoDB" id="336321at2759"/>
<keyword evidence="2" id="KW-0539">Nucleus</keyword>
<dbReference type="PANTHER" id="PTHR46457">
    <property type="entry name" value="DNA REPAIR PROTEIN RAD51 HOMOLOG 4"/>
    <property type="match status" value="1"/>
</dbReference>
<dbReference type="GO" id="GO:0007131">
    <property type="term" value="P:reciprocal meiotic recombination"/>
    <property type="evidence" value="ECO:0007669"/>
    <property type="project" value="TreeGrafter"/>
</dbReference>
<dbReference type="Gene3D" id="3.40.50.300">
    <property type="entry name" value="P-loop containing nucleotide triphosphate hydrolases"/>
    <property type="match status" value="1"/>
</dbReference>
<dbReference type="PANTHER" id="PTHR46457:SF1">
    <property type="entry name" value="DNA REPAIR PROTEIN RAD51 HOMOLOG 4"/>
    <property type="match status" value="1"/>
</dbReference>
<protein>
    <submittedName>
        <fullName evidence="3">Uncharacterized protein</fullName>
    </submittedName>
</protein>
<dbReference type="GO" id="GO:0000723">
    <property type="term" value="P:telomere maintenance"/>
    <property type="evidence" value="ECO:0007669"/>
    <property type="project" value="TreeGrafter"/>
</dbReference>